<keyword evidence="1" id="KW-1185">Reference proteome</keyword>
<dbReference type="Proteomes" id="UP000887565">
    <property type="component" value="Unplaced"/>
</dbReference>
<evidence type="ECO:0000313" key="2">
    <source>
        <dbReference type="WBParaSite" id="nRc.2.0.1.t19692-RA"/>
    </source>
</evidence>
<proteinExistence type="predicted"/>
<name>A0A915J1W8_ROMCU</name>
<accession>A0A915J1W8</accession>
<sequence>MVRLSNDVSKGHNLATKKLSLEHSKKILSSWVPFRDGSLLSFGKEQLCSVQFLHEIQFEKINCKSQSHL</sequence>
<dbReference type="AlphaFoldDB" id="A0A915J1W8"/>
<organism evidence="1 2">
    <name type="scientific">Romanomermis culicivorax</name>
    <name type="common">Nematode worm</name>
    <dbReference type="NCBI Taxonomy" id="13658"/>
    <lineage>
        <taxon>Eukaryota</taxon>
        <taxon>Metazoa</taxon>
        <taxon>Ecdysozoa</taxon>
        <taxon>Nematoda</taxon>
        <taxon>Enoplea</taxon>
        <taxon>Dorylaimia</taxon>
        <taxon>Mermithida</taxon>
        <taxon>Mermithoidea</taxon>
        <taxon>Mermithidae</taxon>
        <taxon>Romanomermis</taxon>
    </lineage>
</organism>
<dbReference type="WBParaSite" id="nRc.2.0.1.t19692-RA">
    <property type="protein sequence ID" value="nRc.2.0.1.t19692-RA"/>
    <property type="gene ID" value="nRc.2.0.1.g19692"/>
</dbReference>
<evidence type="ECO:0000313" key="1">
    <source>
        <dbReference type="Proteomes" id="UP000887565"/>
    </source>
</evidence>
<reference evidence="2" key="1">
    <citation type="submission" date="2022-11" db="UniProtKB">
        <authorList>
            <consortium name="WormBaseParasite"/>
        </authorList>
    </citation>
    <scope>IDENTIFICATION</scope>
</reference>
<protein>
    <submittedName>
        <fullName evidence="2">Ovule protein</fullName>
    </submittedName>
</protein>